<keyword evidence="16" id="KW-1185">Reference proteome</keyword>
<dbReference type="EMBL" id="MCGI01000001">
    <property type="protein sequence ID" value="ODM13307.1"/>
    <property type="molecule type" value="Genomic_DNA"/>
</dbReference>
<dbReference type="SUPFAM" id="SSF53448">
    <property type="entry name" value="Nucleotide-diphospho-sugar transferases"/>
    <property type="match status" value="1"/>
</dbReference>
<evidence type="ECO:0000256" key="10">
    <source>
        <dbReference type="RuleBase" id="RU003706"/>
    </source>
</evidence>
<dbReference type="GO" id="GO:0008879">
    <property type="term" value="F:glucose-1-phosphate thymidylyltransferase activity"/>
    <property type="evidence" value="ECO:0007669"/>
    <property type="project" value="UniProtKB-EC"/>
</dbReference>
<reference evidence="15 17" key="1">
    <citation type="submission" date="2016-07" db="EMBL/GenBank/DDBJ databases">
        <title>Characterization of isolates of Eisenbergiella tayi derived from blood cultures, using whole genome sequencing.</title>
        <authorList>
            <person name="Burdz T."/>
            <person name="Wiebe D."/>
            <person name="Huynh C."/>
            <person name="Bernard K."/>
        </authorList>
    </citation>
    <scope>NUCLEOTIDE SEQUENCE [LARGE SCALE GENOMIC DNA]</scope>
    <source>
        <strain evidence="12 15">NML 110608</strain>
        <strain evidence="13 17">NML 120489</strain>
    </source>
</reference>
<dbReference type="PANTHER" id="PTHR43532:SF1">
    <property type="entry name" value="GLUCOSE-1-PHOSPHATE THYMIDYLYLTRANSFERASE 1"/>
    <property type="match status" value="1"/>
</dbReference>
<evidence type="ECO:0000313" key="16">
    <source>
        <dbReference type="Proteomes" id="UP000094869"/>
    </source>
</evidence>
<dbReference type="Proteomes" id="UP000095003">
    <property type="component" value="Unassembled WGS sequence"/>
</dbReference>
<proteinExistence type="inferred from homology"/>
<dbReference type="NCBIfam" id="TIGR01207">
    <property type="entry name" value="rmlA"/>
    <property type="match status" value="1"/>
</dbReference>
<evidence type="ECO:0000259" key="11">
    <source>
        <dbReference type="Pfam" id="PF00483"/>
    </source>
</evidence>
<evidence type="ECO:0000313" key="15">
    <source>
        <dbReference type="Proteomes" id="UP000094067"/>
    </source>
</evidence>
<keyword evidence="8 10" id="KW-0460">Magnesium</keyword>
<keyword evidence="6 10" id="KW-0548">Nucleotidyltransferase</keyword>
<dbReference type="InterPro" id="IPR029044">
    <property type="entry name" value="Nucleotide-diphossugar_trans"/>
</dbReference>
<dbReference type="InterPro" id="IPR005835">
    <property type="entry name" value="NTP_transferase_dom"/>
</dbReference>
<evidence type="ECO:0000313" key="14">
    <source>
        <dbReference type="EMBL" id="ODR57574.1"/>
    </source>
</evidence>
<keyword evidence="5 10" id="KW-0808">Transferase</keyword>
<evidence type="ECO:0000256" key="6">
    <source>
        <dbReference type="ARBA" id="ARBA00022695"/>
    </source>
</evidence>
<dbReference type="EMBL" id="MEHD01000021">
    <property type="protein sequence ID" value="ODR57574.1"/>
    <property type="molecule type" value="Genomic_DNA"/>
</dbReference>
<comment type="function">
    <text evidence="10">Catalyzes the formation of dTDP-glucose, from dTTP and glucose 1-phosphate, as well as its pyrophosphorolysis.</text>
</comment>
<reference evidence="14 16" key="2">
    <citation type="submission" date="2016-08" db="EMBL/GenBank/DDBJ databases">
        <title>Characterization of Isolates of Eisenbergiella tayi Derived from Blood Cultures, Using Whole Genome Sequencing.</title>
        <authorList>
            <person name="Bernier A.-M."/>
            <person name="Burdz T."/>
            <person name="Wiebe D."/>
            <person name="Bernard K."/>
        </authorList>
    </citation>
    <scope>NUCLEOTIDE SEQUENCE [LARGE SCALE GENOMIC DNA]</scope>
    <source>
        <strain evidence="14 16">NML120146</strain>
    </source>
</reference>
<gene>
    <name evidence="12" type="primary">rmlA_1</name>
    <name evidence="13" type="synonym">rmlA</name>
    <name evidence="13" type="ORF">BEH84_01022</name>
    <name evidence="12" type="ORF">BEI61_01555</name>
    <name evidence="14" type="ORF">BEI63_10715</name>
</gene>
<dbReference type="Proteomes" id="UP000094067">
    <property type="component" value="Unassembled WGS sequence"/>
</dbReference>
<evidence type="ECO:0000313" key="12">
    <source>
        <dbReference type="EMBL" id="ODM05666.1"/>
    </source>
</evidence>
<dbReference type="EC" id="2.7.7.24" evidence="3 10"/>
<dbReference type="InterPro" id="IPR005907">
    <property type="entry name" value="G1P_thy_trans_s"/>
</dbReference>
<evidence type="ECO:0000256" key="7">
    <source>
        <dbReference type="ARBA" id="ARBA00022723"/>
    </source>
</evidence>
<dbReference type="AlphaFoldDB" id="A0A1E3ABW9"/>
<dbReference type="Proteomes" id="UP000094869">
    <property type="component" value="Unassembled WGS sequence"/>
</dbReference>
<feature type="domain" description="Nucleotidyl transferase" evidence="11">
    <location>
        <begin position="2"/>
        <end position="237"/>
    </location>
</feature>
<dbReference type="EMBL" id="MCGH01000002">
    <property type="protein sequence ID" value="ODM05666.1"/>
    <property type="molecule type" value="Genomic_DNA"/>
</dbReference>
<dbReference type="PATRIC" id="fig|1432052.3.peg.1129"/>
<accession>A0A1E3ABW9</accession>
<evidence type="ECO:0000313" key="17">
    <source>
        <dbReference type="Proteomes" id="UP000095003"/>
    </source>
</evidence>
<dbReference type="FunFam" id="3.90.550.10:FF:000023">
    <property type="entry name" value="Glucose-1-phosphate thymidylyltransferase"/>
    <property type="match status" value="1"/>
</dbReference>
<comment type="caution">
    <text evidence="12">The sequence shown here is derived from an EMBL/GenBank/DDBJ whole genome shotgun (WGS) entry which is preliminary data.</text>
</comment>
<evidence type="ECO:0000313" key="13">
    <source>
        <dbReference type="EMBL" id="ODM13307.1"/>
    </source>
</evidence>
<dbReference type="GO" id="GO:0046872">
    <property type="term" value="F:metal ion binding"/>
    <property type="evidence" value="ECO:0007669"/>
    <property type="project" value="UniProtKB-KW"/>
</dbReference>
<evidence type="ECO:0000256" key="3">
    <source>
        <dbReference type="ARBA" id="ARBA00012461"/>
    </source>
</evidence>
<dbReference type="Gene3D" id="3.90.550.10">
    <property type="entry name" value="Spore Coat Polysaccharide Biosynthesis Protein SpsA, Chain A"/>
    <property type="match status" value="1"/>
</dbReference>
<evidence type="ECO:0000256" key="8">
    <source>
        <dbReference type="ARBA" id="ARBA00022842"/>
    </source>
</evidence>
<dbReference type="RefSeq" id="WP_009251244.1">
    <property type="nucleotide sequence ID" value="NZ_BAABXS010000003.1"/>
</dbReference>
<organism evidence="12 15">
    <name type="scientific">Eisenbergiella tayi</name>
    <dbReference type="NCBI Taxonomy" id="1432052"/>
    <lineage>
        <taxon>Bacteria</taxon>
        <taxon>Bacillati</taxon>
        <taxon>Bacillota</taxon>
        <taxon>Clostridia</taxon>
        <taxon>Lachnospirales</taxon>
        <taxon>Lachnospiraceae</taxon>
        <taxon>Eisenbergiella</taxon>
    </lineage>
</organism>
<dbReference type="GeneID" id="93299529"/>
<comment type="cofactor">
    <cofactor evidence="1">
        <name>Mg(2+)</name>
        <dbReference type="ChEBI" id="CHEBI:18420"/>
    </cofactor>
</comment>
<dbReference type="CDD" id="cd02538">
    <property type="entry name" value="G1P_TT_short"/>
    <property type="match status" value="1"/>
</dbReference>
<evidence type="ECO:0000256" key="1">
    <source>
        <dbReference type="ARBA" id="ARBA00001946"/>
    </source>
</evidence>
<evidence type="ECO:0000256" key="5">
    <source>
        <dbReference type="ARBA" id="ARBA00022679"/>
    </source>
</evidence>
<keyword evidence="7 10" id="KW-0479">Metal-binding</keyword>
<dbReference type="PANTHER" id="PTHR43532">
    <property type="entry name" value="GLUCOSE-1-PHOSPHATE THYMIDYLYLTRANSFERASE"/>
    <property type="match status" value="1"/>
</dbReference>
<evidence type="ECO:0000256" key="4">
    <source>
        <dbReference type="ARBA" id="ARBA00017654"/>
    </source>
</evidence>
<evidence type="ECO:0000256" key="2">
    <source>
        <dbReference type="ARBA" id="ARBA00010480"/>
    </source>
</evidence>
<comment type="catalytic activity">
    <reaction evidence="9 10">
        <text>dTTP + alpha-D-glucose 1-phosphate + H(+) = dTDP-alpha-D-glucose + diphosphate</text>
        <dbReference type="Rhea" id="RHEA:15225"/>
        <dbReference type="ChEBI" id="CHEBI:15378"/>
        <dbReference type="ChEBI" id="CHEBI:33019"/>
        <dbReference type="ChEBI" id="CHEBI:37568"/>
        <dbReference type="ChEBI" id="CHEBI:57477"/>
        <dbReference type="ChEBI" id="CHEBI:58601"/>
        <dbReference type="EC" id="2.7.7.24"/>
    </reaction>
</comment>
<comment type="similarity">
    <text evidence="2 10">Belongs to the glucose-1-phosphate thymidylyltransferase family.</text>
</comment>
<evidence type="ECO:0000256" key="9">
    <source>
        <dbReference type="ARBA" id="ARBA00049336"/>
    </source>
</evidence>
<sequence length="289" mass="32257">MKGIILAGGSGTRLYPLTKAISKQIMPVYDKPMIYYPLSILMLADIREILIISTPRDLPVFRELFGTGEQLGLSLSYAVQDQPRGLADAFILGADFIGNDSVALVLGDNIFYGQSFSRVLRNAASREKGATIFGYYVRDPREYGVVEFDENGKALSIEEKPENPRSNYAVPGLYFYDNDVVEIARNVKPSARGEIEITSVNNEYLRRGTLQVETLGRGFAWLDTGSHDSLLDAADFVSAFQKRQGLYISCIEEIAYKRGFISREQLLKLAEPLMKTDYGKYMVEVANGL</sequence>
<name>A0A1E3ABW9_9FIRM</name>
<dbReference type="Pfam" id="PF00483">
    <property type="entry name" value="NTP_transferase"/>
    <property type="match status" value="1"/>
</dbReference>
<protein>
    <recommendedName>
        <fullName evidence="4 10">Glucose-1-phosphate thymidylyltransferase</fullName>
        <ecNumber evidence="3 10">2.7.7.24</ecNumber>
    </recommendedName>
</protein>